<sequence length="104" mass="11390">MPWVITLSVLLSITACFGLVVLWCSPWSAGCCRRRTRVADEEEQAEGAPLRNVPATEFELSDSRPSSPTLADNPKQVLFKLDDHSNGSFSSRGSGETVRPPDKL</sequence>
<evidence type="ECO:0000256" key="1">
    <source>
        <dbReference type="SAM" id="MobiDB-lite"/>
    </source>
</evidence>
<evidence type="ECO:0000313" key="3">
    <source>
        <dbReference type="EMBL" id="EJT98024.1"/>
    </source>
</evidence>
<keyword evidence="2" id="KW-0732">Signal</keyword>
<dbReference type="AlphaFoldDB" id="M5FS86"/>
<dbReference type="GeneID" id="63688805"/>
<protein>
    <recommendedName>
        <fullName evidence="5">Secreted protein</fullName>
    </recommendedName>
</protein>
<feature type="signal peptide" evidence="2">
    <location>
        <begin position="1"/>
        <end position="18"/>
    </location>
</feature>
<organism evidence="3 4">
    <name type="scientific">Dacryopinax primogenitus (strain DJM 731)</name>
    <name type="common">Brown rot fungus</name>
    <dbReference type="NCBI Taxonomy" id="1858805"/>
    <lineage>
        <taxon>Eukaryota</taxon>
        <taxon>Fungi</taxon>
        <taxon>Dikarya</taxon>
        <taxon>Basidiomycota</taxon>
        <taxon>Agaricomycotina</taxon>
        <taxon>Dacrymycetes</taxon>
        <taxon>Dacrymycetales</taxon>
        <taxon>Dacrymycetaceae</taxon>
        <taxon>Dacryopinax</taxon>
    </lineage>
</organism>
<reference evidence="3 4" key="1">
    <citation type="journal article" date="2012" name="Science">
        <title>The Paleozoic origin of enzymatic lignin decomposition reconstructed from 31 fungal genomes.</title>
        <authorList>
            <person name="Floudas D."/>
            <person name="Binder M."/>
            <person name="Riley R."/>
            <person name="Barry K."/>
            <person name="Blanchette R.A."/>
            <person name="Henrissat B."/>
            <person name="Martinez A.T."/>
            <person name="Otillar R."/>
            <person name="Spatafora J.W."/>
            <person name="Yadav J.S."/>
            <person name="Aerts A."/>
            <person name="Benoit I."/>
            <person name="Boyd A."/>
            <person name="Carlson A."/>
            <person name="Copeland A."/>
            <person name="Coutinho P.M."/>
            <person name="de Vries R.P."/>
            <person name="Ferreira P."/>
            <person name="Findley K."/>
            <person name="Foster B."/>
            <person name="Gaskell J."/>
            <person name="Glotzer D."/>
            <person name="Gorecki P."/>
            <person name="Heitman J."/>
            <person name="Hesse C."/>
            <person name="Hori C."/>
            <person name="Igarashi K."/>
            <person name="Jurgens J.A."/>
            <person name="Kallen N."/>
            <person name="Kersten P."/>
            <person name="Kohler A."/>
            <person name="Kuees U."/>
            <person name="Kumar T.K.A."/>
            <person name="Kuo A."/>
            <person name="LaButti K."/>
            <person name="Larrondo L.F."/>
            <person name="Lindquist E."/>
            <person name="Ling A."/>
            <person name="Lombard V."/>
            <person name="Lucas S."/>
            <person name="Lundell T."/>
            <person name="Martin R."/>
            <person name="McLaughlin D.J."/>
            <person name="Morgenstern I."/>
            <person name="Morin E."/>
            <person name="Murat C."/>
            <person name="Nagy L.G."/>
            <person name="Nolan M."/>
            <person name="Ohm R.A."/>
            <person name="Patyshakuliyeva A."/>
            <person name="Rokas A."/>
            <person name="Ruiz-Duenas F.J."/>
            <person name="Sabat G."/>
            <person name="Salamov A."/>
            <person name="Samejima M."/>
            <person name="Schmutz J."/>
            <person name="Slot J.C."/>
            <person name="St John F."/>
            <person name="Stenlid J."/>
            <person name="Sun H."/>
            <person name="Sun S."/>
            <person name="Syed K."/>
            <person name="Tsang A."/>
            <person name="Wiebenga A."/>
            <person name="Young D."/>
            <person name="Pisabarro A."/>
            <person name="Eastwood D.C."/>
            <person name="Martin F."/>
            <person name="Cullen D."/>
            <person name="Grigoriev I.V."/>
            <person name="Hibbett D.S."/>
        </authorList>
    </citation>
    <scope>NUCLEOTIDE SEQUENCE [LARGE SCALE GENOMIC DNA]</scope>
    <source>
        <strain evidence="3 4">DJM-731 SS1</strain>
    </source>
</reference>
<evidence type="ECO:0000256" key="2">
    <source>
        <dbReference type="SAM" id="SignalP"/>
    </source>
</evidence>
<evidence type="ECO:0008006" key="5">
    <source>
        <dbReference type="Google" id="ProtNLM"/>
    </source>
</evidence>
<proteinExistence type="predicted"/>
<keyword evidence="4" id="KW-1185">Reference proteome</keyword>
<accession>M5FS86</accession>
<dbReference type="RefSeq" id="XP_040624922.1">
    <property type="nucleotide sequence ID" value="XM_040773743.1"/>
</dbReference>
<dbReference type="EMBL" id="JH795874">
    <property type="protein sequence ID" value="EJT98024.1"/>
    <property type="molecule type" value="Genomic_DNA"/>
</dbReference>
<name>M5FS86_DACPD</name>
<feature type="region of interest" description="Disordered" evidence="1">
    <location>
        <begin position="40"/>
        <end position="104"/>
    </location>
</feature>
<gene>
    <name evidence="3" type="ORF">DACRYDRAFT_24574</name>
</gene>
<dbReference type="HOGENOM" id="CLU_2250044_0_0_1"/>
<evidence type="ECO:0000313" key="4">
    <source>
        <dbReference type="Proteomes" id="UP000030653"/>
    </source>
</evidence>
<feature type="chain" id="PRO_5004067230" description="Secreted protein" evidence="2">
    <location>
        <begin position="19"/>
        <end position="104"/>
    </location>
</feature>
<dbReference type="Proteomes" id="UP000030653">
    <property type="component" value="Unassembled WGS sequence"/>
</dbReference>